<organism evidence="1 2">
    <name type="scientific">Verticiella sediminum</name>
    <dbReference type="NCBI Taxonomy" id="1247510"/>
    <lineage>
        <taxon>Bacteria</taxon>
        <taxon>Pseudomonadati</taxon>
        <taxon>Pseudomonadota</taxon>
        <taxon>Betaproteobacteria</taxon>
        <taxon>Burkholderiales</taxon>
        <taxon>Alcaligenaceae</taxon>
        <taxon>Verticiella</taxon>
    </lineage>
</organism>
<dbReference type="Proteomes" id="UP000318405">
    <property type="component" value="Unassembled WGS sequence"/>
</dbReference>
<comment type="caution">
    <text evidence="1">The sequence shown here is derived from an EMBL/GenBank/DDBJ whole genome shotgun (WGS) entry which is preliminary data.</text>
</comment>
<protein>
    <submittedName>
        <fullName evidence="1">Uncharacterized protein</fullName>
    </submittedName>
</protein>
<gene>
    <name evidence="1" type="ORF">FOZ76_14545</name>
</gene>
<evidence type="ECO:0000313" key="2">
    <source>
        <dbReference type="Proteomes" id="UP000318405"/>
    </source>
</evidence>
<dbReference type="RefSeq" id="WP_143949002.1">
    <property type="nucleotide sequence ID" value="NZ_BAABMB010000001.1"/>
</dbReference>
<sequence>MSNILQLFTDDGPGAKTRDTEPMAVTFQAWWAAYPRKCAKKAAERAWSRMPEAHRRAACDALPVHVEHWRARYGEERSFIPHPATWLNGERWDDELDPIVKPAAAEPRSAPGLAWWMDDGLMEAKGRDVGAGPARPGETRDQYRGRIAQLIARGNGRAA</sequence>
<dbReference type="AlphaFoldDB" id="A0A556AIE5"/>
<name>A0A556AIE5_9BURK</name>
<reference evidence="1 2" key="1">
    <citation type="submission" date="2019-07" db="EMBL/GenBank/DDBJ databases">
        <title>Qingshengfaniella alkalisoli gen. nov., sp. nov., isolated from saline soil.</title>
        <authorList>
            <person name="Xu L."/>
            <person name="Huang X.-X."/>
            <person name="Sun J.-Q."/>
        </authorList>
    </citation>
    <scope>NUCLEOTIDE SEQUENCE [LARGE SCALE GENOMIC DNA]</scope>
    <source>
        <strain evidence="1 2">DSM 27279</strain>
    </source>
</reference>
<accession>A0A556AIE5</accession>
<dbReference type="EMBL" id="VLTJ01000029">
    <property type="protein sequence ID" value="TSH92636.1"/>
    <property type="molecule type" value="Genomic_DNA"/>
</dbReference>
<keyword evidence="2" id="KW-1185">Reference proteome</keyword>
<proteinExistence type="predicted"/>
<evidence type="ECO:0000313" key="1">
    <source>
        <dbReference type="EMBL" id="TSH92636.1"/>
    </source>
</evidence>
<dbReference type="OrthoDB" id="5526813at2"/>